<comment type="caution">
    <text evidence="5">The sequence shown here is derived from an EMBL/GenBank/DDBJ whole genome shotgun (WGS) entry which is preliminary data.</text>
</comment>
<dbReference type="InterPro" id="IPR036390">
    <property type="entry name" value="WH_DNA-bd_sf"/>
</dbReference>
<proteinExistence type="predicted"/>
<evidence type="ECO:0000256" key="3">
    <source>
        <dbReference type="ARBA" id="ARBA00023163"/>
    </source>
</evidence>
<dbReference type="AlphaFoldDB" id="A0A8J3AUW3"/>
<dbReference type="Gene3D" id="1.10.10.10">
    <property type="entry name" value="Winged helix-like DNA-binding domain superfamily/Winged helix DNA-binding domain"/>
    <property type="match status" value="1"/>
</dbReference>
<dbReference type="SMART" id="SM00347">
    <property type="entry name" value="HTH_MARR"/>
    <property type="match status" value="1"/>
</dbReference>
<dbReference type="GO" id="GO:0006950">
    <property type="term" value="P:response to stress"/>
    <property type="evidence" value="ECO:0007669"/>
    <property type="project" value="TreeGrafter"/>
</dbReference>
<dbReference type="GO" id="GO:0003677">
    <property type="term" value="F:DNA binding"/>
    <property type="evidence" value="ECO:0007669"/>
    <property type="project" value="UniProtKB-KW"/>
</dbReference>
<keyword evidence="6" id="KW-1185">Reference proteome</keyword>
<sequence length="169" mass="18777">MVVIDKANIMTDFKKMFPSGAWCVDESVGYLLKRSQIKLAKAVDIVLASHDITHAQGSIVLMLHSGHYSTAAELARELYIDSASITRMLDRLEKRGLIVRMPCSDDRRVINLKLSDEGNKLADQLPNLYGAVLSRNFVDFSAEEVALLKTLLRKFLATEVPAEAGKDVK</sequence>
<feature type="domain" description="HTH marR-type" evidence="4">
    <location>
        <begin position="25"/>
        <end position="157"/>
    </location>
</feature>
<dbReference type="InterPro" id="IPR023187">
    <property type="entry name" value="Tscrpt_reg_MarR-type_CS"/>
</dbReference>
<reference evidence="5" key="1">
    <citation type="journal article" date="2014" name="Int. J. Syst. Evol. Microbiol.">
        <title>Complete genome sequence of Corynebacterium casei LMG S-19264T (=DSM 44701T), isolated from a smear-ripened cheese.</title>
        <authorList>
            <consortium name="US DOE Joint Genome Institute (JGI-PGF)"/>
            <person name="Walter F."/>
            <person name="Albersmeier A."/>
            <person name="Kalinowski J."/>
            <person name="Ruckert C."/>
        </authorList>
    </citation>
    <scope>NUCLEOTIDE SEQUENCE</scope>
    <source>
        <strain evidence="5">CCM 7664</strain>
    </source>
</reference>
<dbReference type="PROSITE" id="PS01117">
    <property type="entry name" value="HTH_MARR_1"/>
    <property type="match status" value="1"/>
</dbReference>
<dbReference type="SUPFAM" id="SSF46785">
    <property type="entry name" value="Winged helix' DNA-binding domain"/>
    <property type="match status" value="1"/>
</dbReference>
<dbReference type="InterPro" id="IPR036388">
    <property type="entry name" value="WH-like_DNA-bd_sf"/>
</dbReference>
<keyword evidence="2" id="KW-0238">DNA-binding</keyword>
<keyword evidence="1" id="KW-0805">Transcription regulation</keyword>
<name>A0A8J3AUW3_9BURK</name>
<accession>A0A8J3AUW3</accession>
<dbReference type="InterPro" id="IPR000835">
    <property type="entry name" value="HTH_MarR-typ"/>
</dbReference>
<evidence type="ECO:0000256" key="2">
    <source>
        <dbReference type="ARBA" id="ARBA00023125"/>
    </source>
</evidence>
<evidence type="ECO:0000256" key="1">
    <source>
        <dbReference type="ARBA" id="ARBA00023015"/>
    </source>
</evidence>
<dbReference type="Pfam" id="PF01047">
    <property type="entry name" value="MarR"/>
    <property type="match status" value="1"/>
</dbReference>
<dbReference type="InterPro" id="IPR039422">
    <property type="entry name" value="MarR/SlyA-like"/>
</dbReference>
<dbReference type="PANTHER" id="PTHR33164:SF87">
    <property type="entry name" value="MULTIPLE ANTIBIOTIC RESISTANCE PROTEIN MARR"/>
    <property type="match status" value="1"/>
</dbReference>
<dbReference type="GO" id="GO:0003700">
    <property type="term" value="F:DNA-binding transcription factor activity"/>
    <property type="evidence" value="ECO:0007669"/>
    <property type="project" value="InterPro"/>
</dbReference>
<dbReference type="Proteomes" id="UP000627205">
    <property type="component" value="Unassembled WGS sequence"/>
</dbReference>
<dbReference type="EMBL" id="BMDP01000001">
    <property type="protein sequence ID" value="GGI53362.1"/>
    <property type="molecule type" value="Genomic_DNA"/>
</dbReference>
<dbReference type="PRINTS" id="PR00598">
    <property type="entry name" value="HTHMARR"/>
</dbReference>
<gene>
    <name evidence="5" type="ORF">GCM10011430_05360</name>
</gene>
<evidence type="ECO:0000313" key="5">
    <source>
        <dbReference type="EMBL" id="GGI53362.1"/>
    </source>
</evidence>
<dbReference type="PROSITE" id="PS50995">
    <property type="entry name" value="HTH_MARR_2"/>
    <property type="match status" value="1"/>
</dbReference>
<evidence type="ECO:0000313" key="6">
    <source>
        <dbReference type="Proteomes" id="UP000627205"/>
    </source>
</evidence>
<dbReference type="PANTHER" id="PTHR33164">
    <property type="entry name" value="TRANSCRIPTIONAL REGULATOR, MARR FAMILY"/>
    <property type="match status" value="1"/>
</dbReference>
<protein>
    <submittedName>
        <fullName evidence="5">MarR family transcriptional regulator</fullName>
    </submittedName>
</protein>
<keyword evidence="3" id="KW-0804">Transcription</keyword>
<reference evidence="5" key="2">
    <citation type="submission" date="2020-09" db="EMBL/GenBank/DDBJ databases">
        <authorList>
            <person name="Sun Q."/>
            <person name="Sedlacek I."/>
        </authorList>
    </citation>
    <scope>NUCLEOTIDE SEQUENCE</scope>
    <source>
        <strain evidence="5">CCM 7664</strain>
    </source>
</reference>
<organism evidence="5 6">
    <name type="scientific">Oxalicibacterium solurbis</name>
    <dbReference type="NCBI Taxonomy" id="69280"/>
    <lineage>
        <taxon>Bacteria</taxon>
        <taxon>Pseudomonadati</taxon>
        <taxon>Pseudomonadota</taxon>
        <taxon>Betaproteobacteria</taxon>
        <taxon>Burkholderiales</taxon>
        <taxon>Oxalobacteraceae</taxon>
        <taxon>Oxalicibacterium</taxon>
    </lineage>
</organism>
<evidence type="ECO:0000259" key="4">
    <source>
        <dbReference type="PROSITE" id="PS50995"/>
    </source>
</evidence>